<protein>
    <submittedName>
        <fullName evidence="1">Uncharacterized protein</fullName>
    </submittedName>
</protein>
<proteinExistence type="predicted"/>
<keyword evidence="2" id="KW-1185">Reference proteome</keyword>
<sequence>MERDRLDLFTLFVDNLPEDVGINWFRKFFNQYGVVIDAFIPIKRSKVTNRRFGFVRYNCATSAEVAISKANGFWIEDRKLFVKLAAFEVQGKKTFQKRVDQDSHNISIDVKSYGGVDPLFKNGSYIPEKTCKSAVVTIEKSGLSKKVSFADVVKGKYESSSNFTIIAKEITRGEGDDWLSRSVIAKTPSHRSVESIRENFYLEGVINVQIRSMGGNYFVLTFATVNDMKAMIEDPEVNWLGNFFEEYRQWSPDFAFEASRNVWLDCYEKDNHIQEGISKESFCDEVSKKDEINNREYRVRVQEEPFVPKLQLSKIADQTSDSSDEVEDNEVEASIASLANKCDHPSGIESKVGVEDFNFEAHGNLTNQSTGMTNSHSPSKTTESGLEIVEETQLSDLNKEPLQYQEDADLVVSIKEKEVAGFDQVARDDFGRVLGAKLKACVSIIFY</sequence>
<evidence type="ECO:0000313" key="1">
    <source>
        <dbReference type="EMBL" id="KAH7844126.1"/>
    </source>
</evidence>
<organism evidence="1 2">
    <name type="scientific">Vaccinium darrowii</name>
    <dbReference type="NCBI Taxonomy" id="229202"/>
    <lineage>
        <taxon>Eukaryota</taxon>
        <taxon>Viridiplantae</taxon>
        <taxon>Streptophyta</taxon>
        <taxon>Embryophyta</taxon>
        <taxon>Tracheophyta</taxon>
        <taxon>Spermatophyta</taxon>
        <taxon>Magnoliopsida</taxon>
        <taxon>eudicotyledons</taxon>
        <taxon>Gunneridae</taxon>
        <taxon>Pentapetalae</taxon>
        <taxon>asterids</taxon>
        <taxon>Ericales</taxon>
        <taxon>Ericaceae</taxon>
        <taxon>Vaccinioideae</taxon>
        <taxon>Vaccinieae</taxon>
        <taxon>Vaccinium</taxon>
    </lineage>
</organism>
<dbReference type="EMBL" id="CM037151">
    <property type="protein sequence ID" value="KAH7844126.1"/>
    <property type="molecule type" value="Genomic_DNA"/>
</dbReference>
<accession>A0ACB7XT28</accession>
<name>A0ACB7XT28_9ERIC</name>
<comment type="caution">
    <text evidence="1">The sequence shown here is derived from an EMBL/GenBank/DDBJ whole genome shotgun (WGS) entry which is preliminary data.</text>
</comment>
<gene>
    <name evidence="1" type="ORF">Vadar_024608</name>
</gene>
<reference evidence="1 2" key="1">
    <citation type="journal article" date="2021" name="Hortic Res">
        <title>High-quality reference genome and annotation aids understanding of berry development for evergreen blueberry (Vaccinium darrowii).</title>
        <authorList>
            <person name="Yu J."/>
            <person name="Hulse-Kemp A.M."/>
            <person name="Babiker E."/>
            <person name="Staton M."/>
        </authorList>
    </citation>
    <scope>NUCLEOTIDE SEQUENCE [LARGE SCALE GENOMIC DNA]</scope>
    <source>
        <strain evidence="2">cv. NJ 8807/NJ 8810</strain>
        <tissue evidence="1">Young leaf</tissue>
    </source>
</reference>
<dbReference type="Proteomes" id="UP000828048">
    <property type="component" value="Chromosome 1"/>
</dbReference>
<evidence type="ECO:0000313" key="2">
    <source>
        <dbReference type="Proteomes" id="UP000828048"/>
    </source>
</evidence>